<dbReference type="VEuPathDB" id="VectorBase:AATE012747"/>
<name>A0A182J7C3_ANOAO</name>
<dbReference type="AlphaFoldDB" id="A0A182J7C3"/>
<proteinExistence type="predicted"/>
<organism evidence="1">
    <name type="scientific">Anopheles atroparvus</name>
    <name type="common">European mosquito</name>
    <dbReference type="NCBI Taxonomy" id="41427"/>
    <lineage>
        <taxon>Eukaryota</taxon>
        <taxon>Metazoa</taxon>
        <taxon>Ecdysozoa</taxon>
        <taxon>Arthropoda</taxon>
        <taxon>Hexapoda</taxon>
        <taxon>Insecta</taxon>
        <taxon>Pterygota</taxon>
        <taxon>Neoptera</taxon>
        <taxon>Endopterygota</taxon>
        <taxon>Diptera</taxon>
        <taxon>Nematocera</taxon>
        <taxon>Culicoidea</taxon>
        <taxon>Culicidae</taxon>
        <taxon>Anophelinae</taxon>
        <taxon>Anopheles</taxon>
    </lineage>
</organism>
<dbReference type="EnsemblMetazoa" id="AATE012747-RA">
    <property type="protein sequence ID" value="AATE012747-PA.1"/>
    <property type="gene ID" value="AATE012747"/>
</dbReference>
<sequence length="75" mass="8564">MVKYLIEKKGFSALTVNAVNGWNAFHYCIPPDCVEQEKTEQYYGQIFSFMMEKEGADGIPAKTFNGENRSCMNIE</sequence>
<evidence type="ECO:0000313" key="1">
    <source>
        <dbReference type="EnsemblMetazoa" id="AATE012747-PA.1"/>
    </source>
</evidence>
<reference evidence="1" key="1">
    <citation type="submission" date="2022-08" db="UniProtKB">
        <authorList>
            <consortium name="EnsemblMetazoa"/>
        </authorList>
    </citation>
    <scope>IDENTIFICATION</scope>
    <source>
        <strain evidence="1">EBRO</strain>
    </source>
</reference>
<protein>
    <submittedName>
        <fullName evidence="1">Uncharacterized protein</fullName>
    </submittedName>
</protein>
<accession>A0A182J7C3</accession>